<evidence type="ECO:0000313" key="4">
    <source>
        <dbReference type="Proteomes" id="UP001295684"/>
    </source>
</evidence>
<reference evidence="3" key="1">
    <citation type="submission" date="2023-07" db="EMBL/GenBank/DDBJ databases">
        <authorList>
            <consortium name="AG Swart"/>
            <person name="Singh M."/>
            <person name="Singh A."/>
            <person name="Seah K."/>
            <person name="Emmerich C."/>
        </authorList>
    </citation>
    <scope>NUCLEOTIDE SEQUENCE</scope>
    <source>
        <strain evidence="3">DP1</strain>
    </source>
</reference>
<name>A0AAD2DA37_EUPCR</name>
<feature type="transmembrane region" description="Helical" evidence="2">
    <location>
        <begin position="979"/>
        <end position="996"/>
    </location>
</feature>
<evidence type="ECO:0000313" key="3">
    <source>
        <dbReference type="EMBL" id="CAI2385073.1"/>
    </source>
</evidence>
<feature type="region of interest" description="Disordered" evidence="1">
    <location>
        <begin position="646"/>
        <end position="672"/>
    </location>
</feature>
<feature type="transmembrane region" description="Helical" evidence="2">
    <location>
        <begin position="887"/>
        <end position="909"/>
    </location>
</feature>
<proteinExistence type="predicted"/>
<feature type="compositionally biased region" description="Basic and acidic residues" evidence="1">
    <location>
        <begin position="726"/>
        <end position="757"/>
    </location>
</feature>
<feature type="transmembrane region" description="Helical" evidence="2">
    <location>
        <begin position="825"/>
        <end position="846"/>
    </location>
</feature>
<organism evidence="3 4">
    <name type="scientific">Euplotes crassus</name>
    <dbReference type="NCBI Taxonomy" id="5936"/>
    <lineage>
        <taxon>Eukaryota</taxon>
        <taxon>Sar</taxon>
        <taxon>Alveolata</taxon>
        <taxon>Ciliophora</taxon>
        <taxon>Intramacronucleata</taxon>
        <taxon>Spirotrichea</taxon>
        <taxon>Hypotrichia</taxon>
        <taxon>Euplotida</taxon>
        <taxon>Euplotidae</taxon>
        <taxon>Moneuplotes</taxon>
    </lineage>
</organism>
<feature type="region of interest" description="Disordered" evidence="1">
    <location>
        <begin position="711"/>
        <end position="761"/>
    </location>
</feature>
<dbReference type="Proteomes" id="UP001295684">
    <property type="component" value="Unassembled WGS sequence"/>
</dbReference>
<protein>
    <submittedName>
        <fullName evidence="3">Uncharacterized protein</fullName>
    </submittedName>
</protein>
<keyword evidence="2" id="KW-0812">Transmembrane</keyword>
<feature type="transmembrane region" description="Helical" evidence="2">
    <location>
        <begin position="542"/>
        <end position="561"/>
    </location>
</feature>
<feature type="transmembrane region" description="Helical" evidence="2">
    <location>
        <begin position="787"/>
        <end position="805"/>
    </location>
</feature>
<accession>A0AAD2DA37</accession>
<dbReference type="AlphaFoldDB" id="A0AAD2DA37"/>
<evidence type="ECO:0000256" key="2">
    <source>
        <dbReference type="SAM" id="Phobius"/>
    </source>
</evidence>
<feature type="transmembrane region" description="Helical" evidence="2">
    <location>
        <begin position="614"/>
        <end position="635"/>
    </location>
</feature>
<feature type="transmembrane region" description="Helical" evidence="2">
    <location>
        <begin position="915"/>
        <end position="936"/>
    </location>
</feature>
<evidence type="ECO:0000256" key="1">
    <source>
        <dbReference type="SAM" id="MobiDB-lite"/>
    </source>
</evidence>
<feature type="transmembrane region" description="Helical" evidence="2">
    <location>
        <begin position="510"/>
        <end position="530"/>
    </location>
</feature>
<feature type="transmembrane region" description="Helical" evidence="2">
    <location>
        <begin position="948"/>
        <end position="967"/>
    </location>
</feature>
<sequence length="1152" mass="131036">MKDEFGLENCIKDRLSFTKESVTYQINHAIAVDGSIYLLANDASNTATLFYRYNARTFSADWVYREEAYLEILAVTPDELSLFGAVDGQGNNQSISLFVYQTTSARLSLSRIITGYSAYFPTSNHQMEVISNSNIYIFANSVNTQIDLINININDGSMNIIEMPNTFTFSQLLYSSTSNSLLIMYHLTASKDLRFGGINLNGNSVFQSAGITCVNELDISCTEDVNPAKAINDDQTIGYFLTTFQPLGMFFISLNFNSADIIHGQTFIPSVSVQRGHHLHYYGGYVYLIFETTDSKFVFAKYEASSDTFTDEIYETSVQYRKSFFIITTIFSGGFGEEGGASSSMSILFHVGNKGDETIFCSCYYDFEKSSITLSVPSYTAKIMTVQGDTLSVTGTRTNTFTPVTTGKIKKGANTTVNICLPYSMTWASTLSYTFSQNKEDEDQVSYILSYDDGTSKLRVVSQEDTLESTTSNFTVTASSSYGKTYNTEVTIEKSLDSGDQVAISGLQGGIMAVGAVSSIFGAIIGGSLIQALWMIFNQQKMLLFFILMDTYIDALVKFILLKQNFGLFHFDFLSVVTPSFITTPVLTKEMDTEQKTEPLEEIGFEYESFLRTYWTPILMILLSAGIHISSRIIFKNFPSLSQANSDEAKRENSKIEPGVGNDESPSDRDKNMNDIAEIQEPIDEEEPHNQSEHQVDKSRDQLLMDQVENGNLENSRPKGLNKADNYQKKASDDTDFSKNKVIGEEVKNDPIEDPPRSKGQSLKDWLKKSLKKLLLKTLKNLESDNYWNVYFRFMIESFMGGVLVTLNEMKTNNASNRWEKLSLAISYIFFTIFLAFYVFVLVVCYKEFKRRKGYELIPQSDNEEIGLPDVEDEIYGEIFADLDKKLLLYSTSLNLTRILIMVFFVMVVNMYDESTVWIIFILMLVLQTGYTIQAYKILKFKWWPLKVIYLINEVFLCLFVAVFGFLKTYQDWKNSASKVLVLLMIFCNTMSVIFFQTCGNYIQSKLVCGSLKNRLFKKISTKGMVLTQGTNSSSEIKQPNSHKKLKIILRIQCKKSLNLHNPEMRMKRAKRRRIAFMKICKKEMIHILIQITTREMPNKKLQRKNLQHKTSTWSQIRPLISLISTTQSTLLKMPLILICLHWPHLLFLRLN</sequence>
<keyword evidence="4" id="KW-1185">Reference proteome</keyword>
<comment type="caution">
    <text evidence="3">The sequence shown here is derived from an EMBL/GenBank/DDBJ whole genome shotgun (WGS) entry which is preliminary data.</text>
</comment>
<keyword evidence="2" id="KW-1133">Transmembrane helix</keyword>
<dbReference type="EMBL" id="CAMPGE010027444">
    <property type="protein sequence ID" value="CAI2385073.1"/>
    <property type="molecule type" value="Genomic_DNA"/>
</dbReference>
<gene>
    <name evidence="3" type="ORF">ECRASSUSDP1_LOCUS26615</name>
</gene>
<keyword evidence="2" id="KW-0472">Membrane</keyword>